<dbReference type="Gene3D" id="1.20.1560.10">
    <property type="entry name" value="ABC transporter type 1, transmembrane domain"/>
    <property type="match status" value="1"/>
</dbReference>
<dbReference type="FunFam" id="3.40.50.300:FF:000218">
    <property type="entry name" value="Multidrug ABC transporter ATP-binding protein"/>
    <property type="match status" value="1"/>
</dbReference>
<evidence type="ECO:0000256" key="4">
    <source>
        <dbReference type="ARBA" id="ARBA00022692"/>
    </source>
</evidence>
<keyword evidence="3" id="KW-1003">Cell membrane</keyword>
<dbReference type="InterPro" id="IPR003593">
    <property type="entry name" value="AAA+_ATPase"/>
</dbReference>
<evidence type="ECO:0000313" key="14">
    <source>
        <dbReference type="EMBL" id="PCJ40458.1"/>
    </source>
</evidence>
<feature type="domain" description="ABC transporter" evidence="12">
    <location>
        <begin position="348"/>
        <end position="584"/>
    </location>
</feature>
<dbReference type="GO" id="GO:0034040">
    <property type="term" value="F:ATPase-coupled lipid transmembrane transporter activity"/>
    <property type="evidence" value="ECO:0007669"/>
    <property type="project" value="InterPro"/>
</dbReference>
<dbReference type="Pfam" id="PF00664">
    <property type="entry name" value="ABC_membrane"/>
    <property type="match status" value="1"/>
</dbReference>
<dbReference type="GO" id="GO:0005524">
    <property type="term" value="F:ATP binding"/>
    <property type="evidence" value="ECO:0007669"/>
    <property type="project" value="UniProtKB-KW"/>
</dbReference>
<keyword evidence="4 11" id="KW-0812">Transmembrane</keyword>
<dbReference type="PROSITE" id="PS50929">
    <property type="entry name" value="ABC_TM1F"/>
    <property type="match status" value="1"/>
</dbReference>
<dbReference type="EMBL" id="NVWI01000009">
    <property type="protein sequence ID" value="PCJ40458.1"/>
    <property type="molecule type" value="Genomic_DNA"/>
</dbReference>
<evidence type="ECO:0000256" key="2">
    <source>
        <dbReference type="ARBA" id="ARBA00022448"/>
    </source>
</evidence>
<evidence type="ECO:0000313" key="15">
    <source>
        <dbReference type="Proteomes" id="UP000228987"/>
    </source>
</evidence>
<dbReference type="InterPro" id="IPR039421">
    <property type="entry name" value="Type_1_exporter"/>
</dbReference>
<evidence type="ECO:0000259" key="13">
    <source>
        <dbReference type="PROSITE" id="PS50929"/>
    </source>
</evidence>
<proteinExistence type="predicted"/>
<dbReference type="PROSITE" id="PS50893">
    <property type="entry name" value="ABC_TRANSPORTER_2"/>
    <property type="match status" value="1"/>
</dbReference>
<reference evidence="15" key="1">
    <citation type="submission" date="2017-08" db="EMBL/GenBank/DDBJ databases">
        <title>A dynamic microbial community with high functional redundancy inhabits the cold, oxic subseafloor aquifer.</title>
        <authorList>
            <person name="Tully B.J."/>
            <person name="Wheat C.G."/>
            <person name="Glazer B.T."/>
            <person name="Huber J.A."/>
        </authorList>
    </citation>
    <scope>NUCLEOTIDE SEQUENCE [LARGE SCALE GENOMIC DNA]</scope>
</reference>
<dbReference type="NCBIfam" id="TIGR02203">
    <property type="entry name" value="MsbA_lipidA"/>
    <property type="match status" value="1"/>
</dbReference>
<gene>
    <name evidence="14" type="primary">msbA</name>
    <name evidence="14" type="ORF">COA71_11440</name>
</gene>
<dbReference type="GO" id="GO:0015421">
    <property type="term" value="F:ABC-type oligopeptide transporter activity"/>
    <property type="evidence" value="ECO:0007669"/>
    <property type="project" value="TreeGrafter"/>
</dbReference>
<dbReference type="SUPFAM" id="SSF52540">
    <property type="entry name" value="P-loop containing nucleoside triphosphate hydrolases"/>
    <property type="match status" value="1"/>
</dbReference>
<keyword evidence="5" id="KW-0547">Nucleotide-binding</keyword>
<dbReference type="InterPro" id="IPR011527">
    <property type="entry name" value="ABC1_TM_dom"/>
</dbReference>
<keyword evidence="9" id="KW-0445">Lipid transport</keyword>
<sequence>MSKDSAHLSKAASLAIYKRLLTYLKPLWPVAIISLVGFAMFASTNFWFVDLTGQLVDTINVAREITTKERLRIPLLLVLLAATRGIGGYLGGYSMAYIANTVVHHIRSQLLERFLLLPVKFYDRSEIGKLMSTVTYNVIQIASAVTDSLKVMLQQGLTVIGLLGYMFYQSWKLTLIFIAVLPLIAALISYASKLFRKYSHRIQSSIGDVTHILSETIKGIRVIRSFGAEKQALDNFTAASARNRSQSLKLESVSNISTPVIQVVVTISLALMVWLILSPQMIGDLSTGDLASFIIAAGMLSTPIRQLTQVNSAIQRGLAAASSIFDLLDEDIEANNGTYESKRVEGRVIFKDLSFRYQENTKEVLSHINFETGPGQVTAIVGKSGSGKTTLMNLIPRFYDVSQGQILIDDVANTDFTLNNLRQQIALVSQEVILFNSSIRDNVAYGELANKSEEEIMAALKSAHALEFIEQLPQGLDTIVGDDATLLSGGQRQRLAIARALLKDAPILILDEATSALDSESEQHIQAALETLMQGRTTFVIAHRLSTIEKADQILVMQDGEIVESGKHHELIALDQYYAKLHKKQFAPS</sequence>
<feature type="transmembrane region" description="Helical" evidence="11">
    <location>
        <begin position="73"/>
        <end position="99"/>
    </location>
</feature>
<feature type="transmembrane region" description="Helical" evidence="11">
    <location>
        <begin position="27"/>
        <end position="48"/>
    </location>
</feature>
<keyword evidence="7" id="KW-1278">Translocase</keyword>
<evidence type="ECO:0000259" key="12">
    <source>
        <dbReference type="PROSITE" id="PS50893"/>
    </source>
</evidence>
<evidence type="ECO:0000256" key="3">
    <source>
        <dbReference type="ARBA" id="ARBA00022475"/>
    </source>
</evidence>
<name>A0A2A5CAE0_9GAMM</name>
<dbReference type="GO" id="GO:0005886">
    <property type="term" value="C:plasma membrane"/>
    <property type="evidence" value="ECO:0007669"/>
    <property type="project" value="UniProtKB-SubCell"/>
</dbReference>
<dbReference type="PANTHER" id="PTHR43394:SF1">
    <property type="entry name" value="ATP-BINDING CASSETTE SUB-FAMILY B MEMBER 10, MITOCHONDRIAL"/>
    <property type="match status" value="1"/>
</dbReference>
<evidence type="ECO:0000256" key="7">
    <source>
        <dbReference type="ARBA" id="ARBA00022967"/>
    </source>
</evidence>
<feature type="transmembrane region" description="Helical" evidence="11">
    <location>
        <begin position="174"/>
        <end position="191"/>
    </location>
</feature>
<feature type="domain" description="ABC transmembrane type-1" evidence="13">
    <location>
        <begin position="30"/>
        <end position="316"/>
    </location>
</feature>
<dbReference type="InterPro" id="IPR003439">
    <property type="entry name" value="ABC_transporter-like_ATP-bd"/>
</dbReference>
<evidence type="ECO:0000256" key="9">
    <source>
        <dbReference type="ARBA" id="ARBA00023055"/>
    </source>
</evidence>
<dbReference type="InterPro" id="IPR036640">
    <property type="entry name" value="ABC1_TM_sf"/>
</dbReference>
<dbReference type="InterPro" id="IPR027417">
    <property type="entry name" value="P-loop_NTPase"/>
</dbReference>
<dbReference type="PANTHER" id="PTHR43394">
    <property type="entry name" value="ATP-DEPENDENT PERMEASE MDL1, MITOCHONDRIAL"/>
    <property type="match status" value="1"/>
</dbReference>
<evidence type="ECO:0000256" key="11">
    <source>
        <dbReference type="SAM" id="Phobius"/>
    </source>
</evidence>
<dbReference type="Gene3D" id="3.40.50.300">
    <property type="entry name" value="P-loop containing nucleotide triphosphate hydrolases"/>
    <property type="match status" value="1"/>
</dbReference>
<evidence type="ECO:0000256" key="8">
    <source>
        <dbReference type="ARBA" id="ARBA00022989"/>
    </source>
</evidence>
<keyword evidence="8 11" id="KW-1133">Transmembrane helix</keyword>
<dbReference type="InterPro" id="IPR017871">
    <property type="entry name" value="ABC_transporter-like_CS"/>
</dbReference>
<dbReference type="SUPFAM" id="SSF90123">
    <property type="entry name" value="ABC transporter transmembrane region"/>
    <property type="match status" value="1"/>
</dbReference>
<keyword evidence="6 14" id="KW-0067">ATP-binding</keyword>
<keyword evidence="10 11" id="KW-0472">Membrane</keyword>
<comment type="subcellular location">
    <subcellularLocation>
        <location evidence="1">Cell membrane</location>
        <topology evidence="1">Multi-pass membrane protein</topology>
    </subcellularLocation>
</comment>
<dbReference type="AlphaFoldDB" id="A0A2A5CAE0"/>
<evidence type="ECO:0000256" key="10">
    <source>
        <dbReference type="ARBA" id="ARBA00023136"/>
    </source>
</evidence>
<dbReference type="SMART" id="SM00382">
    <property type="entry name" value="AAA"/>
    <property type="match status" value="1"/>
</dbReference>
<evidence type="ECO:0000256" key="5">
    <source>
        <dbReference type="ARBA" id="ARBA00022741"/>
    </source>
</evidence>
<dbReference type="Proteomes" id="UP000228987">
    <property type="component" value="Unassembled WGS sequence"/>
</dbReference>
<keyword evidence="2" id="KW-0813">Transport</keyword>
<evidence type="ECO:0000256" key="6">
    <source>
        <dbReference type="ARBA" id="ARBA00022840"/>
    </source>
</evidence>
<organism evidence="14 15">
    <name type="scientific">SAR86 cluster bacterium</name>
    <dbReference type="NCBI Taxonomy" id="2030880"/>
    <lineage>
        <taxon>Bacteria</taxon>
        <taxon>Pseudomonadati</taxon>
        <taxon>Pseudomonadota</taxon>
        <taxon>Gammaproteobacteria</taxon>
        <taxon>SAR86 cluster</taxon>
    </lineage>
</organism>
<dbReference type="PROSITE" id="PS00211">
    <property type="entry name" value="ABC_TRANSPORTER_1"/>
    <property type="match status" value="1"/>
</dbReference>
<dbReference type="InterPro" id="IPR011917">
    <property type="entry name" value="ABC_transpr_lipidA"/>
</dbReference>
<protein>
    <submittedName>
        <fullName evidence="14">Lipid A export permease/ATP-binding protein MsbA</fullName>
    </submittedName>
</protein>
<dbReference type="CDD" id="cd18552">
    <property type="entry name" value="ABC_6TM_MsbA_like"/>
    <property type="match status" value="1"/>
</dbReference>
<accession>A0A2A5CAE0</accession>
<feature type="transmembrane region" description="Helical" evidence="11">
    <location>
        <begin position="256"/>
        <end position="277"/>
    </location>
</feature>
<dbReference type="Pfam" id="PF00005">
    <property type="entry name" value="ABC_tran"/>
    <property type="match status" value="1"/>
</dbReference>
<evidence type="ECO:0000256" key="1">
    <source>
        <dbReference type="ARBA" id="ARBA00004651"/>
    </source>
</evidence>
<dbReference type="GO" id="GO:0016887">
    <property type="term" value="F:ATP hydrolysis activity"/>
    <property type="evidence" value="ECO:0007669"/>
    <property type="project" value="InterPro"/>
</dbReference>
<comment type="caution">
    <text evidence="14">The sequence shown here is derived from an EMBL/GenBank/DDBJ whole genome shotgun (WGS) entry which is preliminary data.</text>
</comment>